<name>A0A0A9HEG3_ARUDO</name>
<organism evidence="1">
    <name type="scientific">Arundo donax</name>
    <name type="common">Giant reed</name>
    <name type="synonym">Donax arundinaceus</name>
    <dbReference type="NCBI Taxonomy" id="35708"/>
    <lineage>
        <taxon>Eukaryota</taxon>
        <taxon>Viridiplantae</taxon>
        <taxon>Streptophyta</taxon>
        <taxon>Embryophyta</taxon>
        <taxon>Tracheophyta</taxon>
        <taxon>Spermatophyta</taxon>
        <taxon>Magnoliopsida</taxon>
        <taxon>Liliopsida</taxon>
        <taxon>Poales</taxon>
        <taxon>Poaceae</taxon>
        <taxon>PACMAD clade</taxon>
        <taxon>Arundinoideae</taxon>
        <taxon>Arundineae</taxon>
        <taxon>Arundo</taxon>
    </lineage>
</organism>
<reference evidence="1" key="2">
    <citation type="journal article" date="2015" name="Data Brief">
        <title>Shoot transcriptome of the giant reed, Arundo donax.</title>
        <authorList>
            <person name="Barrero R.A."/>
            <person name="Guerrero F.D."/>
            <person name="Moolhuijzen P."/>
            <person name="Goolsby J.A."/>
            <person name="Tidwell J."/>
            <person name="Bellgard S.E."/>
            <person name="Bellgard M.I."/>
        </authorList>
    </citation>
    <scope>NUCLEOTIDE SEQUENCE</scope>
    <source>
        <tissue evidence="1">Shoot tissue taken approximately 20 cm above the soil surface</tissue>
    </source>
</reference>
<dbReference type="AlphaFoldDB" id="A0A0A9HEG3"/>
<reference evidence="1" key="1">
    <citation type="submission" date="2014-09" db="EMBL/GenBank/DDBJ databases">
        <authorList>
            <person name="Magalhaes I.L.F."/>
            <person name="Oliveira U."/>
            <person name="Santos F.R."/>
            <person name="Vidigal T.H.D.A."/>
            <person name="Brescovit A.D."/>
            <person name="Santos A.J."/>
        </authorList>
    </citation>
    <scope>NUCLEOTIDE SEQUENCE</scope>
    <source>
        <tissue evidence="1">Shoot tissue taken approximately 20 cm above the soil surface</tissue>
    </source>
</reference>
<proteinExistence type="predicted"/>
<accession>A0A0A9HEG3</accession>
<sequence length="31" mass="3707">MFQFLLASASQKLKQTVQLLSWLLKSWLLRK</sequence>
<dbReference type="EMBL" id="GBRH01166583">
    <property type="protein sequence ID" value="JAE31313.1"/>
    <property type="molecule type" value="Transcribed_RNA"/>
</dbReference>
<evidence type="ECO:0000313" key="1">
    <source>
        <dbReference type="EMBL" id="JAE31313.1"/>
    </source>
</evidence>
<protein>
    <submittedName>
        <fullName evidence="1">Uncharacterized protein</fullName>
    </submittedName>
</protein>